<evidence type="ECO:0000256" key="1">
    <source>
        <dbReference type="SAM" id="MobiDB-lite"/>
    </source>
</evidence>
<evidence type="ECO:0000313" key="2">
    <source>
        <dbReference type="EMBL" id="ANC48510.1"/>
    </source>
</evidence>
<reference evidence="2" key="1">
    <citation type="submission" date="2016-03" db="EMBL/GenBank/DDBJ databases">
        <title>LM6771 plasmid from MDR Escherichia coli 06K2206 isolate.</title>
        <authorList>
            <person name="Kang H.-Y."/>
            <person name="Kim S."/>
            <person name="Kim J."/>
        </authorList>
    </citation>
    <scope>NUCLEOTIDE SEQUENCE</scope>
    <source>
        <strain evidence="2">06K2206</strain>
        <plasmid evidence="2">LM6771</plasmid>
    </source>
</reference>
<accession>A0A160HQW9</accession>
<organism evidence="2">
    <name type="scientific">Escherichia coli</name>
    <dbReference type="NCBI Taxonomy" id="562"/>
    <lineage>
        <taxon>Bacteria</taxon>
        <taxon>Pseudomonadati</taxon>
        <taxon>Pseudomonadota</taxon>
        <taxon>Gammaproteobacteria</taxon>
        <taxon>Enterobacterales</taxon>
        <taxon>Enterobacteriaceae</taxon>
        <taxon>Escherichia</taxon>
    </lineage>
</organism>
<feature type="region of interest" description="Disordered" evidence="1">
    <location>
        <begin position="1"/>
        <end position="45"/>
    </location>
</feature>
<dbReference type="EMBL" id="KX009507">
    <property type="protein sequence ID" value="ANC48510.1"/>
    <property type="molecule type" value="Genomic_DNA"/>
</dbReference>
<name>A0A160HQW9_ECOLX</name>
<dbReference type="AlphaFoldDB" id="A0A160HQW9"/>
<proteinExistence type="predicted"/>
<keyword evidence="2" id="KW-0614">Plasmid</keyword>
<sequence length="45" mass="4644">MAMKQEAGAGRQAHDQEKDGCAGVINDAEHVKPPSGDGSASLCLY</sequence>
<protein>
    <submittedName>
        <fullName evidence="2">Uncharacterized protein</fullName>
    </submittedName>
</protein>
<geneLocation type="plasmid" evidence="2">
    <name>LM6771</name>
</geneLocation>